<sequence>MCSEHKVLKAEVSEELLTPALTIVEEEGSDAEENQITSPSALIDTNIDTTDADDVQYDFGGDAVTYRVVQLGESVEELSATTITHNSAGVQQTAQPVQALYTEGPNGGLFVIGPPHEVFPINATGQKTYIPKLEENIRPTITVCIRDDRRRATHNEVERRRRDKINSWIVKLGKIIPDCKQESVKGSFESQSKGGILAKACNYIAELRESNQRLMSYAKENEHLMLEVDTLAQKCDRLEAENDKLRALLRQNGVTIV</sequence>
<comment type="subcellular location">
    <subcellularLocation>
        <location evidence="1">Nucleus</location>
    </subcellularLocation>
</comment>
<evidence type="ECO:0000256" key="4">
    <source>
        <dbReference type="ARBA" id="ARBA00023242"/>
    </source>
</evidence>
<dbReference type="InterPro" id="IPR011598">
    <property type="entry name" value="bHLH_dom"/>
</dbReference>
<dbReference type="GO" id="GO:0000978">
    <property type="term" value="F:RNA polymerase II cis-regulatory region sequence-specific DNA binding"/>
    <property type="evidence" value="ECO:0007669"/>
    <property type="project" value="TreeGrafter"/>
</dbReference>
<dbReference type="AlphaFoldDB" id="A0AAW1DMD2"/>
<dbReference type="GO" id="GO:0005634">
    <property type="term" value="C:nucleus"/>
    <property type="evidence" value="ECO:0007669"/>
    <property type="project" value="UniProtKB-SubCell"/>
</dbReference>
<feature type="coiled-coil region" evidence="5">
    <location>
        <begin position="207"/>
        <end position="251"/>
    </location>
</feature>
<reference evidence="7 8" key="1">
    <citation type="submission" date="2022-12" db="EMBL/GenBank/DDBJ databases">
        <title>Chromosome-level genome assembly of true bugs.</title>
        <authorList>
            <person name="Ma L."/>
            <person name="Li H."/>
        </authorList>
    </citation>
    <scope>NUCLEOTIDE SEQUENCE [LARGE SCALE GENOMIC DNA]</scope>
    <source>
        <strain evidence="7">Lab_2022b</strain>
    </source>
</reference>
<dbReference type="PROSITE" id="PS50888">
    <property type="entry name" value="BHLH"/>
    <property type="match status" value="1"/>
</dbReference>
<dbReference type="SUPFAM" id="SSF47459">
    <property type="entry name" value="HLH, helix-loop-helix DNA-binding domain"/>
    <property type="match status" value="1"/>
</dbReference>
<feature type="domain" description="BHLH" evidence="6">
    <location>
        <begin position="149"/>
        <end position="207"/>
    </location>
</feature>
<evidence type="ECO:0000313" key="8">
    <source>
        <dbReference type="Proteomes" id="UP001461498"/>
    </source>
</evidence>
<evidence type="ECO:0000259" key="6">
    <source>
        <dbReference type="PROSITE" id="PS50888"/>
    </source>
</evidence>
<keyword evidence="2" id="KW-0805">Transcription regulation</keyword>
<dbReference type="GO" id="GO:0000981">
    <property type="term" value="F:DNA-binding transcription factor activity, RNA polymerase II-specific"/>
    <property type="evidence" value="ECO:0007669"/>
    <property type="project" value="TreeGrafter"/>
</dbReference>
<dbReference type="Pfam" id="PF00010">
    <property type="entry name" value="HLH"/>
    <property type="match status" value="1"/>
</dbReference>
<dbReference type="Proteomes" id="UP001461498">
    <property type="component" value="Unassembled WGS sequence"/>
</dbReference>
<dbReference type="InterPro" id="IPR051732">
    <property type="entry name" value="USF"/>
</dbReference>
<dbReference type="Gene3D" id="4.10.280.10">
    <property type="entry name" value="Helix-loop-helix DNA-binding domain"/>
    <property type="match status" value="1"/>
</dbReference>
<evidence type="ECO:0000256" key="1">
    <source>
        <dbReference type="ARBA" id="ARBA00004123"/>
    </source>
</evidence>
<comment type="caution">
    <text evidence="7">The sequence shown here is derived from an EMBL/GenBank/DDBJ whole genome shotgun (WGS) entry which is preliminary data.</text>
</comment>
<name>A0AAW1DMD2_9HEMI</name>
<dbReference type="SMART" id="SM00353">
    <property type="entry name" value="HLH"/>
    <property type="match status" value="1"/>
</dbReference>
<proteinExistence type="predicted"/>
<dbReference type="PANTHER" id="PTHR46117:SF3">
    <property type="entry name" value="FI24210P1"/>
    <property type="match status" value="1"/>
</dbReference>
<evidence type="ECO:0000256" key="2">
    <source>
        <dbReference type="ARBA" id="ARBA00023015"/>
    </source>
</evidence>
<accession>A0AAW1DMD2</accession>
<dbReference type="GO" id="GO:0046983">
    <property type="term" value="F:protein dimerization activity"/>
    <property type="evidence" value="ECO:0007669"/>
    <property type="project" value="InterPro"/>
</dbReference>
<keyword evidence="3" id="KW-0804">Transcription</keyword>
<dbReference type="EMBL" id="JAPXFL010000001">
    <property type="protein sequence ID" value="KAK9511921.1"/>
    <property type="molecule type" value="Genomic_DNA"/>
</dbReference>
<dbReference type="InterPro" id="IPR036638">
    <property type="entry name" value="HLH_DNA-bd_sf"/>
</dbReference>
<organism evidence="7 8">
    <name type="scientific">Rhynocoris fuscipes</name>
    <dbReference type="NCBI Taxonomy" id="488301"/>
    <lineage>
        <taxon>Eukaryota</taxon>
        <taxon>Metazoa</taxon>
        <taxon>Ecdysozoa</taxon>
        <taxon>Arthropoda</taxon>
        <taxon>Hexapoda</taxon>
        <taxon>Insecta</taxon>
        <taxon>Pterygota</taxon>
        <taxon>Neoptera</taxon>
        <taxon>Paraneoptera</taxon>
        <taxon>Hemiptera</taxon>
        <taxon>Heteroptera</taxon>
        <taxon>Panheteroptera</taxon>
        <taxon>Cimicomorpha</taxon>
        <taxon>Reduviidae</taxon>
        <taxon>Harpactorinae</taxon>
        <taxon>Harpactorini</taxon>
        <taxon>Rhynocoris</taxon>
    </lineage>
</organism>
<keyword evidence="5" id="KW-0175">Coiled coil</keyword>
<evidence type="ECO:0000313" key="7">
    <source>
        <dbReference type="EMBL" id="KAK9511921.1"/>
    </source>
</evidence>
<dbReference type="PANTHER" id="PTHR46117">
    <property type="entry name" value="FI24210P1"/>
    <property type="match status" value="1"/>
</dbReference>
<protein>
    <recommendedName>
        <fullName evidence="6">BHLH domain-containing protein</fullName>
    </recommendedName>
</protein>
<dbReference type="CDD" id="cd18924">
    <property type="entry name" value="bHLHzip_USF1"/>
    <property type="match status" value="1"/>
</dbReference>
<keyword evidence="4" id="KW-0539">Nucleus</keyword>
<evidence type="ECO:0000256" key="5">
    <source>
        <dbReference type="SAM" id="Coils"/>
    </source>
</evidence>
<evidence type="ECO:0000256" key="3">
    <source>
        <dbReference type="ARBA" id="ARBA00023163"/>
    </source>
</evidence>
<gene>
    <name evidence="7" type="ORF">O3M35_000481</name>
</gene>
<keyword evidence="8" id="KW-1185">Reference proteome</keyword>